<evidence type="ECO:0000256" key="1">
    <source>
        <dbReference type="ARBA" id="ARBA00022676"/>
    </source>
</evidence>
<dbReference type="Proteomes" id="UP000269331">
    <property type="component" value="Chromosome"/>
</dbReference>
<dbReference type="OrthoDB" id="396512at2"/>
<dbReference type="PANTHER" id="PTHR22916">
    <property type="entry name" value="GLYCOSYLTRANSFERASE"/>
    <property type="match status" value="1"/>
</dbReference>
<evidence type="ECO:0000259" key="3">
    <source>
        <dbReference type="Pfam" id="PF00535"/>
    </source>
</evidence>
<name>A0A2Z5TTD2_9STRE</name>
<gene>
    <name evidence="4" type="ORF">SR187_9925</name>
</gene>
<sequence length="341" mass="39473">MERKMTLLSIAIPSYNSEAYLHYCVQSLVIGGDKVEILIINDGSTDRTQEIAEELAAQFPNVRAIYQENKGHGGAVNRGIREASGRYFKVVDSDDWVDTRAYLKILESLQALEDQGTPVDAFISNFVYEKEEQSRKKSMSYRTVLPENRIFGWEDVGAFSKGQYIMMHSLIYRTELLREVGLVLPEHTFYVDNIFVFTPLQAVERMYYLPVDFYRYFIGRDDQSVNESVMIKRIDQQLKVNRILVDNLNLEEIINPDLRSYLLNHVEITTIISCALLNRAGTAEHMMKKQELWHYIRDHNPALFKIVRNGLLGQLTNLYGYPGRKISNAVYKIAKRIYGFN</sequence>
<organism evidence="4 5">
    <name type="scientific">Streptococcus ruminantium</name>
    <dbReference type="NCBI Taxonomy" id="1917441"/>
    <lineage>
        <taxon>Bacteria</taxon>
        <taxon>Bacillati</taxon>
        <taxon>Bacillota</taxon>
        <taxon>Bacilli</taxon>
        <taxon>Lactobacillales</taxon>
        <taxon>Streptococcaceae</taxon>
        <taxon>Streptococcus</taxon>
    </lineage>
</organism>
<dbReference type="SUPFAM" id="SSF53448">
    <property type="entry name" value="Nucleotide-diphospho-sugar transferases"/>
    <property type="match status" value="1"/>
</dbReference>
<protein>
    <submittedName>
        <fullName evidence="4">Glycosyltransferase family 2 protein</fullName>
    </submittedName>
</protein>
<keyword evidence="2 4" id="KW-0808">Transferase</keyword>
<dbReference type="Pfam" id="PF00535">
    <property type="entry name" value="Glycos_transf_2"/>
    <property type="match status" value="1"/>
</dbReference>
<reference evidence="4 5" key="1">
    <citation type="journal article" date="2018" name="Genome Biol. Evol.">
        <title>Complete Genome Sequence of Streptococcus ruminantium sp. nov. GUT-187T (=DSM 104980T =JCM 31869T), the Type Strain of S. ruminantium, and Comparison with Genome Sequences of Streptococcus suis Strains.</title>
        <authorList>
            <person name="Tohya M."/>
            <person name="Sekizaki T."/>
            <person name="Miyoshi-Akiyama T."/>
        </authorList>
    </citation>
    <scope>NUCLEOTIDE SEQUENCE [LARGE SCALE GENOMIC DNA]</scope>
    <source>
        <strain evidence="4 5">GUT187T</strain>
    </source>
</reference>
<dbReference type="InterPro" id="IPR001173">
    <property type="entry name" value="Glyco_trans_2-like"/>
</dbReference>
<proteinExistence type="predicted"/>
<dbReference type="GO" id="GO:0016757">
    <property type="term" value="F:glycosyltransferase activity"/>
    <property type="evidence" value="ECO:0007669"/>
    <property type="project" value="UniProtKB-KW"/>
</dbReference>
<feature type="domain" description="Glycosyltransferase 2-like" evidence="3">
    <location>
        <begin position="9"/>
        <end position="134"/>
    </location>
</feature>
<accession>A0A2Z5TTD2</accession>
<dbReference type="PANTHER" id="PTHR22916:SF51">
    <property type="entry name" value="GLYCOSYLTRANSFERASE EPSH-RELATED"/>
    <property type="match status" value="1"/>
</dbReference>
<evidence type="ECO:0000313" key="5">
    <source>
        <dbReference type="Proteomes" id="UP000269331"/>
    </source>
</evidence>
<evidence type="ECO:0000256" key="2">
    <source>
        <dbReference type="ARBA" id="ARBA00022679"/>
    </source>
</evidence>
<dbReference type="KEGG" id="srq:SR187_9925"/>
<dbReference type="AlphaFoldDB" id="A0A2Z5TTD2"/>
<dbReference type="Gene3D" id="3.90.550.10">
    <property type="entry name" value="Spore Coat Polysaccharide Biosynthesis Protein SpsA, Chain A"/>
    <property type="match status" value="1"/>
</dbReference>
<dbReference type="InterPro" id="IPR029044">
    <property type="entry name" value="Nucleotide-diphossugar_trans"/>
</dbReference>
<keyword evidence="1" id="KW-0328">Glycosyltransferase</keyword>
<evidence type="ECO:0000313" key="4">
    <source>
        <dbReference type="EMBL" id="BBA93585.1"/>
    </source>
</evidence>
<dbReference type="EMBL" id="AP018400">
    <property type="protein sequence ID" value="BBA93585.1"/>
    <property type="molecule type" value="Genomic_DNA"/>
</dbReference>
<dbReference type="CDD" id="cd00761">
    <property type="entry name" value="Glyco_tranf_GTA_type"/>
    <property type="match status" value="1"/>
</dbReference>